<keyword evidence="2" id="KW-0812">Transmembrane</keyword>
<dbReference type="RefSeq" id="WP_255159966.1">
    <property type="nucleotide sequence ID" value="NZ_CP101497.1"/>
</dbReference>
<evidence type="ECO:0000256" key="1">
    <source>
        <dbReference type="SAM" id="MobiDB-lite"/>
    </source>
</evidence>
<gene>
    <name evidence="3" type="ORF">NNL39_01585</name>
</gene>
<keyword evidence="2" id="KW-1133">Transmembrane helix</keyword>
<evidence type="ECO:0000313" key="3">
    <source>
        <dbReference type="EMBL" id="UTT62834.1"/>
    </source>
</evidence>
<organism evidence="3 4">
    <name type="scientific">Microcella humidisoli</name>
    <dbReference type="NCBI Taxonomy" id="2963406"/>
    <lineage>
        <taxon>Bacteria</taxon>
        <taxon>Bacillati</taxon>
        <taxon>Actinomycetota</taxon>
        <taxon>Actinomycetes</taxon>
        <taxon>Micrococcales</taxon>
        <taxon>Microbacteriaceae</taxon>
        <taxon>Microcella</taxon>
    </lineage>
</organism>
<proteinExistence type="predicted"/>
<feature type="transmembrane region" description="Helical" evidence="2">
    <location>
        <begin position="138"/>
        <end position="171"/>
    </location>
</feature>
<dbReference type="Proteomes" id="UP001060039">
    <property type="component" value="Chromosome"/>
</dbReference>
<keyword evidence="4" id="KW-1185">Reference proteome</keyword>
<evidence type="ECO:0000313" key="4">
    <source>
        <dbReference type="Proteomes" id="UP001060039"/>
    </source>
</evidence>
<dbReference type="EMBL" id="CP101497">
    <property type="protein sequence ID" value="UTT62834.1"/>
    <property type="molecule type" value="Genomic_DNA"/>
</dbReference>
<evidence type="ECO:0008006" key="5">
    <source>
        <dbReference type="Google" id="ProtNLM"/>
    </source>
</evidence>
<name>A0ABY5FX20_9MICO</name>
<protein>
    <recommendedName>
        <fullName evidence="5">DUF4190 domain-containing protein</fullName>
    </recommendedName>
</protein>
<feature type="region of interest" description="Disordered" evidence="1">
    <location>
        <begin position="1"/>
        <end position="26"/>
    </location>
</feature>
<keyword evidence="2" id="KW-0472">Membrane</keyword>
<reference evidence="3" key="1">
    <citation type="submission" date="2022-07" db="EMBL/GenBank/DDBJ databases">
        <title>Taxonomic analysis of Microcella humidisoli nov. sp., isolated from riverside soil.</title>
        <authorList>
            <person name="Molina K.M."/>
            <person name="Kim S.B."/>
        </authorList>
    </citation>
    <scope>NUCLEOTIDE SEQUENCE</scope>
    <source>
        <strain evidence="3">MMS21-STM10</strain>
    </source>
</reference>
<feature type="transmembrane region" description="Helical" evidence="2">
    <location>
        <begin position="66"/>
        <end position="88"/>
    </location>
</feature>
<sequence>MTDAPRPDEAPEPPPASPYGPADGVDQLFGTPSDALASDAAVAPAVAPAPHGDSPAVTRARRTLRLLAIVLPLAGLALSIVALVIYTVTGGFGIDPLSEFAGLLLTFIGPTLLVLGLHMVVWRAMVRPLSHMSPGSRVGMIIGIGGVLSFLSVILVIILVFIGFMLLSLLLSATDQAM</sequence>
<evidence type="ECO:0000256" key="2">
    <source>
        <dbReference type="SAM" id="Phobius"/>
    </source>
</evidence>
<accession>A0ABY5FX20</accession>
<feature type="transmembrane region" description="Helical" evidence="2">
    <location>
        <begin position="100"/>
        <end position="126"/>
    </location>
</feature>